<name>A0A9X0B121_9HELO</name>
<gene>
    <name evidence="5" type="ORF">OCU04_002132</name>
</gene>
<dbReference type="SUPFAM" id="SSF47762">
    <property type="entry name" value="PAH2 domain"/>
    <property type="match status" value="1"/>
</dbReference>
<dbReference type="GO" id="GO:0005634">
    <property type="term" value="C:nucleus"/>
    <property type="evidence" value="ECO:0007669"/>
    <property type="project" value="UniProtKB-SubCell"/>
</dbReference>
<accession>A0A9X0B121</accession>
<dbReference type="GO" id="GO:0006355">
    <property type="term" value="P:regulation of DNA-templated transcription"/>
    <property type="evidence" value="ECO:0007669"/>
    <property type="project" value="InterPro"/>
</dbReference>
<dbReference type="EMBL" id="JAPEIS010000001">
    <property type="protein sequence ID" value="KAJ8071818.1"/>
    <property type="molecule type" value="Genomic_DNA"/>
</dbReference>
<evidence type="ECO:0000259" key="4">
    <source>
        <dbReference type="Pfam" id="PF24864"/>
    </source>
</evidence>
<proteinExistence type="predicted"/>
<dbReference type="PROSITE" id="PS51477">
    <property type="entry name" value="PAH"/>
    <property type="match status" value="1"/>
</dbReference>
<organism evidence="5 6">
    <name type="scientific">Sclerotinia nivalis</name>
    <dbReference type="NCBI Taxonomy" id="352851"/>
    <lineage>
        <taxon>Eukaryota</taxon>
        <taxon>Fungi</taxon>
        <taxon>Dikarya</taxon>
        <taxon>Ascomycota</taxon>
        <taxon>Pezizomycotina</taxon>
        <taxon>Leotiomycetes</taxon>
        <taxon>Helotiales</taxon>
        <taxon>Sclerotiniaceae</taxon>
        <taxon>Sclerotinia</taxon>
    </lineage>
</organism>
<dbReference type="PANTHER" id="PTHR38790:SF8">
    <property type="entry name" value="F-BOX DOMAIN-CONTAINING PROTEIN"/>
    <property type="match status" value="1"/>
</dbReference>
<dbReference type="Gene3D" id="1.20.1160.11">
    <property type="entry name" value="Paired amphipathic helix"/>
    <property type="match status" value="1"/>
</dbReference>
<comment type="subcellular location">
    <subcellularLocation>
        <location evidence="1 3">Nucleus</location>
    </subcellularLocation>
</comment>
<feature type="domain" description="DUF7730" evidence="4">
    <location>
        <begin position="130"/>
        <end position="256"/>
    </location>
</feature>
<evidence type="ECO:0000313" key="5">
    <source>
        <dbReference type="EMBL" id="KAJ8071818.1"/>
    </source>
</evidence>
<dbReference type="InterPro" id="IPR056632">
    <property type="entry name" value="DUF7730"/>
</dbReference>
<comment type="caution">
    <text evidence="5">The sequence shown here is derived from an EMBL/GenBank/DDBJ whole genome shotgun (WGS) entry which is preliminary data.</text>
</comment>
<dbReference type="Pfam" id="PF24864">
    <property type="entry name" value="DUF7730"/>
    <property type="match status" value="1"/>
</dbReference>
<evidence type="ECO:0000256" key="1">
    <source>
        <dbReference type="ARBA" id="ARBA00004123"/>
    </source>
</evidence>
<reference evidence="5" key="1">
    <citation type="submission" date="2022-11" db="EMBL/GenBank/DDBJ databases">
        <title>Genome Resource of Sclerotinia nivalis Strain SnTB1, a Plant Pathogen Isolated from American Ginseng.</title>
        <authorList>
            <person name="Fan S."/>
        </authorList>
    </citation>
    <scope>NUCLEOTIDE SEQUENCE</scope>
    <source>
        <strain evidence="5">SnTB1</strain>
    </source>
</reference>
<evidence type="ECO:0000256" key="2">
    <source>
        <dbReference type="ARBA" id="ARBA00023242"/>
    </source>
</evidence>
<evidence type="ECO:0000313" key="6">
    <source>
        <dbReference type="Proteomes" id="UP001152300"/>
    </source>
</evidence>
<dbReference type="OrthoDB" id="4757095at2759"/>
<dbReference type="Pfam" id="PF02671">
    <property type="entry name" value="PAH"/>
    <property type="match status" value="1"/>
</dbReference>
<keyword evidence="6" id="KW-1185">Reference proteome</keyword>
<dbReference type="Proteomes" id="UP001152300">
    <property type="component" value="Unassembled WGS sequence"/>
</dbReference>
<dbReference type="InterPro" id="IPR036600">
    <property type="entry name" value="PAH_sf"/>
</dbReference>
<dbReference type="AlphaFoldDB" id="A0A9X0B121"/>
<keyword evidence="2 3" id="KW-0539">Nucleus</keyword>
<protein>
    <recommendedName>
        <fullName evidence="4">DUF7730 domain-containing protein</fullName>
    </recommendedName>
</protein>
<evidence type="ECO:0000256" key="3">
    <source>
        <dbReference type="PROSITE-ProRule" id="PRU00810"/>
    </source>
</evidence>
<dbReference type="PANTHER" id="PTHR38790">
    <property type="entry name" value="2EXR DOMAIN-CONTAINING PROTEIN-RELATED"/>
    <property type="match status" value="1"/>
</dbReference>
<sequence length="458" mass="53169">MEGNTSQVNQPELSSSSRETAITCAIQSYLNTIKYRFRDDPTIYEQFIDSTQNFQDDGDVSSEDLEKVVEVLFGGHDDLIQEYHDLRPTFEEARTFYMERKRKEKEKEVGGMKKIADATQRDHIRGCEVQSKSALLRLPREIRDTIWKDVVTGNIVHISRDVDSPSYSYHSCLAPDGLKSSACPSGEGDHAQCATTGRSDFPSYRLICKQINLELPDARGTFFSKSAFHFDDLVDAEEYLFGLKERDRAAITHLRLPIPYSLSTKHEESGPEFQAWEAILNYFSCPWVRETLNLDIHDGHHAQYLKQPWYFYYSSCYYHHNRHRMHKKWQIGFGNTSWDMDIASLRYKAEPKLDIGMNYPASAQSIFRPHNHYTPSAPFPTDLDNHPQWLRSLLQFRQYSGLNFHFWNEDGVTSVDRHEDFIDALRERVSRSEIGPWKVVEFRGGRFENPDGHSLRGL</sequence>
<dbReference type="InterPro" id="IPR003822">
    <property type="entry name" value="PAH"/>
</dbReference>